<accession>W9WZZ3</accession>
<protein>
    <recommendedName>
        <fullName evidence="4">Alpha-methylacyl-CoA racemase</fullName>
    </recommendedName>
</protein>
<dbReference type="GeneID" id="19190351"/>
<reference evidence="2 3" key="1">
    <citation type="submission" date="2013-03" db="EMBL/GenBank/DDBJ databases">
        <title>The Genome Sequence of Cladophialophora psammophila CBS 110553.</title>
        <authorList>
            <consortium name="The Broad Institute Genomics Platform"/>
            <person name="Cuomo C."/>
            <person name="de Hoog S."/>
            <person name="Gorbushina A."/>
            <person name="Walker B."/>
            <person name="Young S.K."/>
            <person name="Zeng Q."/>
            <person name="Gargeya S."/>
            <person name="Fitzgerald M."/>
            <person name="Haas B."/>
            <person name="Abouelleil A."/>
            <person name="Allen A.W."/>
            <person name="Alvarado L."/>
            <person name="Arachchi H.M."/>
            <person name="Berlin A.M."/>
            <person name="Chapman S.B."/>
            <person name="Gainer-Dewar J."/>
            <person name="Goldberg J."/>
            <person name="Griggs A."/>
            <person name="Gujja S."/>
            <person name="Hansen M."/>
            <person name="Howarth C."/>
            <person name="Imamovic A."/>
            <person name="Ireland A."/>
            <person name="Larimer J."/>
            <person name="McCowan C."/>
            <person name="Murphy C."/>
            <person name="Pearson M."/>
            <person name="Poon T.W."/>
            <person name="Priest M."/>
            <person name="Roberts A."/>
            <person name="Saif S."/>
            <person name="Shea T."/>
            <person name="Sisk P."/>
            <person name="Sykes S."/>
            <person name="Wortman J."/>
            <person name="Nusbaum C."/>
            <person name="Birren B."/>
        </authorList>
    </citation>
    <scope>NUCLEOTIDE SEQUENCE [LARGE SCALE GENOMIC DNA]</scope>
    <source>
        <strain evidence="2 3">CBS 110553</strain>
    </source>
</reference>
<dbReference type="RefSeq" id="XP_007744424.1">
    <property type="nucleotide sequence ID" value="XM_007746234.1"/>
</dbReference>
<organism evidence="2 3">
    <name type="scientific">Cladophialophora psammophila CBS 110553</name>
    <dbReference type="NCBI Taxonomy" id="1182543"/>
    <lineage>
        <taxon>Eukaryota</taxon>
        <taxon>Fungi</taxon>
        <taxon>Dikarya</taxon>
        <taxon>Ascomycota</taxon>
        <taxon>Pezizomycotina</taxon>
        <taxon>Eurotiomycetes</taxon>
        <taxon>Chaetothyriomycetidae</taxon>
        <taxon>Chaetothyriales</taxon>
        <taxon>Herpotrichiellaceae</taxon>
        <taxon>Cladophialophora</taxon>
    </lineage>
</organism>
<dbReference type="InterPro" id="IPR052985">
    <property type="entry name" value="CoA-trans_III_biosynth/detox"/>
</dbReference>
<dbReference type="Gene3D" id="3.30.1540.10">
    <property type="entry name" value="formyl-coa transferase, domain 3"/>
    <property type="match status" value="1"/>
</dbReference>
<comment type="similarity">
    <text evidence="1">Belongs to the CoA-transferase III family.</text>
</comment>
<dbReference type="GO" id="GO:0003824">
    <property type="term" value="F:catalytic activity"/>
    <property type="evidence" value="ECO:0007669"/>
    <property type="project" value="InterPro"/>
</dbReference>
<name>W9WZZ3_9EURO</name>
<dbReference type="Proteomes" id="UP000019471">
    <property type="component" value="Unassembled WGS sequence"/>
</dbReference>
<dbReference type="eggNOG" id="KOG3957">
    <property type="taxonomic scope" value="Eukaryota"/>
</dbReference>
<dbReference type="PANTHER" id="PTHR48229:SF1">
    <property type="entry name" value="ALPHA METHYLACYL-COA RACEMASE-RELATED"/>
    <property type="match status" value="1"/>
</dbReference>
<dbReference type="InterPro" id="IPR023606">
    <property type="entry name" value="CoA-Trfase_III_dom_1_sf"/>
</dbReference>
<comment type="caution">
    <text evidence="2">The sequence shown here is derived from an EMBL/GenBank/DDBJ whole genome shotgun (WGS) entry which is preliminary data.</text>
</comment>
<dbReference type="HOGENOM" id="CLU_021588_1_1_1"/>
<evidence type="ECO:0000256" key="1">
    <source>
        <dbReference type="ARBA" id="ARBA00008383"/>
    </source>
</evidence>
<keyword evidence="3" id="KW-1185">Reference proteome</keyword>
<dbReference type="InterPro" id="IPR003673">
    <property type="entry name" value="CoA-Trfase_fam_III"/>
</dbReference>
<dbReference type="InterPro" id="IPR044855">
    <property type="entry name" value="CoA-Trfase_III_dom3_sf"/>
</dbReference>
<dbReference type="STRING" id="1182543.W9WZZ3"/>
<dbReference type="EMBL" id="AMGX01000008">
    <property type="protein sequence ID" value="EXJ70645.1"/>
    <property type="molecule type" value="Genomic_DNA"/>
</dbReference>
<dbReference type="PANTHER" id="PTHR48229">
    <property type="entry name" value="CAIB/BAIF FAMILY ENZYME (AFU_ORTHOLOGUE AFUA_1G05360)-RELATED"/>
    <property type="match status" value="1"/>
</dbReference>
<sequence length="566" mass="63370">MAYTLQSEAQKIFDKIVSDPRLNSPDGVKEFASKVKFIGDETQPFYPTPWKCAESQAALLAYVGIFAAAISKERYGLDQYIEVDVSHALLTGLAQCFIRCNDKWNSLAPEMDVVTRRWDHGYTRELYRQLATNIYKTKDGRWYQLHGSMDATPVLTMLGQPQHNEKNLSWNEILDMYSQLVERIDSKSLDNWSNNVYRVPGITAYGEDEFKALPHGQAIKDEPYYSCLKQPYYEQPAVSWGPPIDASDKKPLSGIKVLELARAIAAPTIGRVCAALGATVIRVSSSVNKELPITLIDGCVGKISVDINLKTFEGRKKLLELIEEADVFIDGYRPSVLEHLGFGRDAVFGLVSERDRGIVYCQENCYGWKGPWVTRPGWAQIADVGSGVGLACGRFHGYDEAHCFPGPNADYLTGHSGAAGVLHALYLRSKVGGSYLVQCSLLVSDLHMISYGKYTEEQIVALKKRNKEVVGKVRHYDEVVSLNVNEYIIRGFTADRPFEKAYKKEYFQRLDGSPWGMGPIDVVRLGLSLSDTNTKFPSVVAPPGYHLPRWDIKQNPDFEPIVVAKK</sequence>
<evidence type="ECO:0000313" key="3">
    <source>
        <dbReference type="Proteomes" id="UP000019471"/>
    </source>
</evidence>
<dbReference type="SUPFAM" id="SSF89796">
    <property type="entry name" value="CoA-transferase family III (CaiB/BaiF)"/>
    <property type="match status" value="2"/>
</dbReference>
<gene>
    <name evidence="2" type="ORF">A1O5_05635</name>
</gene>
<proteinExistence type="inferred from homology"/>
<dbReference type="Gene3D" id="3.40.50.10540">
    <property type="entry name" value="Crotonobetainyl-coa:carnitine coa-transferase, domain 1"/>
    <property type="match status" value="2"/>
</dbReference>
<evidence type="ECO:0008006" key="4">
    <source>
        <dbReference type="Google" id="ProtNLM"/>
    </source>
</evidence>
<evidence type="ECO:0000313" key="2">
    <source>
        <dbReference type="EMBL" id="EXJ70645.1"/>
    </source>
</evidence>
<dbReference type="Pfam" id="PF02515">
    <property type="entry name" value="CoA_transf_3"/>
    <property type="match status" value="1"/>
</dbReference>
<dbReference type="AlphaFoldDB" id="W9WZZ3"/>
<dbReference type="OrthoDB" id="2308815at2759"/>